<dbReference type="Pfam" id="PF00563">
    <property type="entry name" value="EAL"/>
    <property type="match status" value="1"/>
</dbReference>
<dbReference type="InterPro" id="IPR001633">
    <property type="entry name" value="EAL_dom"/>
</dbReference>
<evidence type="ECO:0000259" key="3">
    <source>
        <dbReference type="PROSITE" id="PS50113"/>
    </source>
</evidence>
<dbReference type="RefSeq" id="WP_310089555.1">
    <property type="nucleotide sequence ID" value="NZ_JAVDTT010000001.1"/>
</dbReference>
<dbReference type="EMBL" id="JAVDTT010000001">
    <property type="protein sequence ID" value="MDR6839743.1"/>
    <property type="molecule type" value="Genomic_DNA"/>
</dbReference>
<dbReference type="Gene3D" id="3.30.70.270">
    <property type="match status" value="1"/>
</dbReference>
<dbReference type="Pfam" id="PF13426">
    <property type="entry name" value="PAS_9"/>
    <property type="match status" value="1"/>
</dbReference>
<dbReference type="NCBIfam" id="TIGR00254">
    <property type="entry name" value="GGDEF"/>
    <property type="match status" value="1"/>
</dbReference>
<dbReference type="PROSITE" id="PS50883">
    <property type="entry name" value="EAL"/>
    <property type="match status" value="1"/>
</dbReference>
<dbReference type="Gene3D" id="3.20.20.450">
    <property type="entry name" value="EAL domain"/>
    <property type="match status" value="1"/>
</dbReference>
<evidence type="ECO:0000313" key="7">
    <source>
        <dbReference type="Proteomes" id="UP001254759"/>
    </source>
</evidence>
<dbReference type="SUPFAM" id="SSF141868">
    <property type="entry name" value="EAL domain-like"/>
    <property type="match status" value="1"/>
</dbReference>
<dbReference type="Pfam" id="PF08447">
    <property type="entry name" value="PAS_3"/>
    <property type="match status" value="1"/>
</dbReference>
<dbReference type="InterPro" id="IPR001610">
    <property type="entry name" value="PAC"/>
</dbReference>
<reference evidence="6 7" key="1">
    <citation type="submission" date="2023-07" db="EMBL/GenBank/DDBJ databases">
        <title>Sorghum-associated microbial communities from plants grown in Nebraska, USA.</title>
        <authorList>
            <person name="Schachtman D."/>
        </authorList>
    </citation>
    <scope>NUCLEOTIDE SEQUENCE [LARGE SCALE GENOMIC DNA]</scope>
    <source>
        <strain evidence="6 7">BE107</strain>
    </source>
</reference>
<dbReference type="SMART" id="SM00086">
    <property type="entry name" value="PAC"/>
    <property type="match status" value="2"/>
</dbReference>
<dbReference type="InterPro" id="IPR029787">
    <property type="entry name" value="Nucleotide_cyclase"/>
</dbReference>
<dbReference type="InterPro" id="IPR000700">
    <property type="entry name" value="PAS-assoc_C"/>
</dbReference>
<dbReference type="CDD" id="cd00130">
    <property type="entry name" value="PAS"/>
    <property type="match status" value="1"/>
</dbReference>
<dbReference type="PANTHER" id="PTHR44757:SF2">
    <property type="entry name" value="BIOFILM ARCHITECTURE MAINTENANCE PROTEIN MBAA"/>
    <property type="match status" value="1"/>
</dbReference>
<comment type="caution">
    <text evidence="6">The sequence shown here is derived from an EMBL/GenBank/DDBJ whole genome shotgun (WGS) entry which is preliminary data.</text>
</comment>
<dbReference type="CDD" id="cd01949">
    <property type="entry name" value="GGDEF"/>
    <property type="match status" value="1"/>
</dbReference>
<dbReference type="Pfam" id="PF00990">
    <property type="entry name" value="GGDEF"/>
    <property type="match status" value="1"/>
</dbReference>
<dbReference type="InterPro" id="IPR000160">
    <property type="entry name" value="GGDEF_dom"/>
</dbReference>
<keyword evidence="1" id="KW-1133">Transmembrane helix</keyword>
<feature type="domain" description="EAL" evidence="4">
    <location>
        <begin position="490"/>
        <end position="744"/>
    </location>
</feature>
<dbReference type="InterPro" id="IPR000014">
    <property type="entry name" value="PAS"/>
</dbReference>
<dbReference type="SMART" id="SM00052">
    <property type="entry name" value="EAL"/>
    <property type="match status" value="1"/>
</dbReference>
<proteinExistence type="predicted"/>
<evidence type="ECO:0000259" key="2">
    <source>
        <dbReference type="PROSITE" id="PS50112"/>
    </source>
</evidence>
<evidence type="ECO:0000256" key="1">
    <source>
        <dbReference type="SAM" id="Phobius"/>
    </source>
</evidence>
<dbReference type="Gene3D" id="3.30.450.20">
    <property type="entry name" value="PAS domain"/>
    <property type="match status" value="2"/>
</dbReference>
<evidence type="ECO:0000259" key="5">
    <source>
        <dbReference type="PROSITE" id="PS50887"/>
    </source>
</evidence>
<dbReference type="NCBIfam" id="TIGR00229">
    <property type="entry name" value="sensory_box"/>
    <property type="match status" value="2"/>
</dbReference>
<feature type="transmembrane region" description="Helical" evidence="1">
    <location>
        <begin position="23"/>
        <end position="41"/>
    </location>
</feature>
<organism evidence="6 7">
    <name type="scientific">Pseudoxanthomonas sacheonensis</name>
    <dbReference type="NCBI Taxonomy" id="443615"/>
    <lineage>
        <taxon>Bacteria</taxon>
        <taxon>Pseudomonadati</taxon>
        <taxon>Pseudomonadota</taxon>
        <taxon>Gammaproteobacteria</taxon>
        <taxon>Lysobacterales</taxon>
        <taxon>Lysobacteraceae</taxon>
        <taxon>Pseudoxanthomonas</taxon>
    </lineage>
</organism>
<dbReference type="InterPro" id="IPR052155">
    <property type="entry name" value="Biofilm_reg_signaling"/>
</dbReference>
<feature type="domain" description="PAS" evidence="2">
    <location>
        <begin position="190"/>
        <end position="235"/>
    </location>
</feature>
<feature type="domain" description="GGDEF" evidence="5">
    <location>
        <begin position="347"/>
        <end position="481"/>
    </location>
</feature>
<dbReference type="InterPro" id="IPR035965">
    <property type="entry name" value="PAS-like_dom_sf"/>
</dbReference>
<dbReference type="InterPro" id="IPR043128">
    <property type="entry name" value="Rev_trsase/Diguanyl_cyclase"/>
</dbReference>
<dbReference type="SMART" id="SM00267">
    <property type="entry name" value="GGDEF"/>
    <property type="match status" value="1"/>
</dbReference>
<evidence type="ECO:0000313" key="6">
    <source>
        <dbReference type="EMBL" id="MDR6839743.1"/>
    </source>
</evidence>
<name>A0ABU1RLT7_9GAMM</name>
<dbReference type="InterPro" id="IPR013655">
    <property type="entry name" value="PAS_fold_3"/>
</dbReference>
<dbReference type="PANTHER" id="PTHR44757">
    <property type="entry name" value="DIGUANYLATE CYCLASE DGCP"/>
    <property type="match status" value="1"/>
</dbReference>
<protein>
    <submittedName>
        <fullName evidence="6">Diguanylate cyclase (GGDEF)-like protein/PAS domain S-box-containing protein</fullName>
    </submittedName>
</protein>
<accession>A0ABU1RLT7</accession>
<dbReference type="PROSITE" id="PS50113">
    <property type="entry name" value="PAC"/>
    <property type="match status" value="1"/>
</dbReference>
<sequence>MLFASAAVIVATAMPTAFPGSRVIAMMVALLVLAVVLAIAAQRYWQSRQRESLEPPRTESQRERDEHLKLALWASGEHFWDYDLIGRRMHHMRADESIAHSAEITVLTRQGDVPPIHELDLPLVMERLRSHLQGETPLFMSEHRMDLSGNGTWAWVRARGRVVERDLQGRPLRIAGTARDITASRNAEYEHRIASEVMRSMSEAVAVLDWDYNFIAVNQAFTRITGYADTEVIGKPMEMLDSGQQDAASHERMREDIGRDGRWSGEMWKLRKDGEEILCKIETNVVPDASGQRNLYVQVLNDITEQKRAEQELRYLANYDTLTSLPNRSLLSERLSRAIVRARRESGKVAVLFIDLDRFKDINDSLGHATGDRILRAAAARVQQTVGAQHTVARLSGDEFTVVLEDIGSMEDAEVIAQQIIDAFMLPLSFGERLELSVSPSIGISLYPDHAQVPTDLLKHADTAMYQAKAAGRHTYQVYSETMDEKTRHRAILASALRRALERDELALVFQPRLSLTEHRITGVEALLRWESKDFGEVSPGQFIPLAEESGLILEIGAWALRQALMTLHSWHQQGLPGLTVAVNVSALQLQRGDLSDVVAQILEETGVSARCLELELTESVIMANPEKNADTLRACRRLGVSLAIDDFGTGYSSLAYLKRLPLTTLKIDQEFVGDLTHDTDDEAITSTIINMGHSLSLNVIAEGVETAAQLQFLRDHGCDEIQGHWISHALAPDACLRFIREYGMGHEIAAAS</sequence>
<dbReference type="SUPFAM" id="SSF55785">
    <property type="entry name" value="PYP-like sensor domain (PAS domain)"/>
    <property type="match status" value="2"/>
</dbReference>
<dbReference type="PROSITE" id="PS50112">
    <property type="entry name" value="PAS"/>
    <property type="match status" value="1"/>
</dbReference>
<dbReference type="Proteomes" id="UP001254759">
    <property type="component" value="Unassembled WGS sequence"/>
</dbReference>
<dbReference type="PROSITE" id="PS50887">
    <property type="entry name" value="GGDEF"/>
    <property type="match status" value="1"/>
</dbReference>
<keyword evidence="1" id="KW-0812">Transmembrane</keyword>
<dbReference type="InterPro" id="IPR035919">
    <property type="entry name" value="EAL_sf"/>
</dbReference>
<dbReference type="CDD" id="cd01948">
    <property type="entry name" value="EAL"/>
    <property type="match status" value="1"/>
</dbReference>
<feature type="domain" description="PAC" evidence="3">
    <location>
        <begin position="263"/>
        <end position="315"/>
    </location>
</feature>
<keyword evidence="1" id="KW-0472">Membrane</keyword>
<dbReference type="SUPFAM" id="SSF55073">
    <property type="entry name" value="Nucleotide cyclase"/>
    <property type="match status" value="1"/>
</dbReference>
<gene>
    <name evidence="6" type="ORF">J2W94_000007</name>
</gene>
<evidence type="ECO:0000259" key="4">
    <source>
        <dbReference type="PROSITE" id="PS50883"/>
    </source>
</evidence>
<keyword evidence="7" id="KW-1185">Reference proteome</keyword>